<feature type="region of interest" description="Disordered" evidence="1">
    <location>
        <begin position="406"/>
        <end position="437"/>
    </location>
</feature>
<sequence>MPILERKVTTAIQNLLSRPWWTRVWIIQELVFGAMGTKISTGRLHCGEKSVMWMNLVVAAARIKAYQDDLRQLLPNISNVLELDSLREQALHFLSFSFVQRYFDVPWSILSMLDYKNPFPRTRLWGFVRSNTILQFPQLCKEARQTGKREKEIRLKWLEISINGFGFVNDLDEISRDFTFYSIPDNFKDDLQKMLVFNFLLPHLPIPKFQHGEELSILHVNGILWETIDECHSESFVEDVSTDWRETTRFMVAVGLCKALAVTHAGATERYLELEQRLEAFWSALFARQIIGADTFEADDESRERLCYAQWMAEIPLKWTPDVAPPVTATSTDLIEMAGMREGMKQSFSQLTSSQAGEDEDGDEKPGRRFQSVSMPFGDLDPKNWFMNVVLDPYWETREEQDELALRHTRERRGMPITSVPPSSMRGEGEENPEAEPEKLMAKYRAKLREVLYERPSMSPQATLEAGIEKYALGRRFFVTKGGYFGLGPKDTQAGDRVATLFGSGVPFVLRNTSVMRLGTIWGGS</sequence>
<protein>
    <recommendedName>
        <fullName evidence="4">Heterokaryon incompatibility domain-containing protein</fullName>
    </recommendedName>
</protein>
<evidence type="ECO:0000313" key="2">
    <source>
        <dbReference type="EMBL" id="KAK3387290.1"/>
    </source>
</evidence>
<evidence type="ECO:0000256" key="1">
    <source>
        <dbReference type="SAM" id="MobiDB-lite"/>
    </source>
</evidence>
<proteinExistence type="predicted"/>
<dbReference type="EMBL" id="JAULSW010000003">
    <property type="protein sequence ID" value="KAK3387290.1"/>
    <property type="molecule type" value="Genomic_DNA"/>
</dbReference>
<name>A0AAE0NTE8_9PEZI</name>
<evidence type="ECO:0000313" key="3">
    <source>
        <dbReference type="Proteomes" id="UP001285441"/>
    </source>
</evidence>
<keyword evidence="3" id="KW-1185">Reference proteome</keyword>
<dbReference type="PANTHER" id="PTHR24148:SF64">
    <property type="entry name" value="HETEROKARYON INCOMPATIBILITY DOMAIN-CONTAINING PROTEIN"/>
    <property type="match status" value="1"/>
</dbReference>
<dbReference type="PANTHER" id="PTHR24148">
    <property type="entry name" value="ANKYRIN REPEAT DOMAIN-CONTAINING PROTEIN 39 HOMOLOG-RELATED"/>
    <property type="match status" value="1"/>
</dbReference>
<feature type="region of interest" description="Disordered" evidence="1">
    <location>
        <begin position="345"/>
        <end position="375"/>
    </location>
</feature>
<gene>
    <name evidence="2" type="ORF">B0H63DRAFT_558843</name>
</gene>
<dbReference type="Proteomes" id="UP001285441">
    <property type="component" value="Unassembled WGS sequence"/>
</dbReference>
<reference evidence="2" key="1">
    <citation type="journal article" date="2023" name="Mol. Phylogenet. Evol.">
        <title>Genome-scale phylogeny and comparative genomics of the fungal order Sordariales.</title>
        <authorList>
            <person name="Hensen N."/>
            <person name="Bonometti L."/>
            <person name="Westerberg I."/>
            <person name="Brannstrom I.O."/>
            <person name="Guillou S."/>
            <person name="Cros-Aarteil S."/>
            <person name="Calhoun S."/>
            <person name="Haridas S."/>
            <person name="Kuo A."/>
            <person name="Mondo S."/>
            <person name="Pangilinan J."/>
            <person name="Riley R."/>
            <person name="LaButti K."/>
            <person name="Andreopoulos B."/>
            <person name="Lipzen A."/>
            <person name="Chen C."/>
            <person name="Yan M."/>
            <person name="Daum C."/>
            <person name="Ng V."/>
            <person name="Clum A."/>
            <person name="Steindorff A."/>
            <person name="Ohm R.A."/>
            <person name="Martin F."/>
            <person name="Silar P."/>
            <person name="Natvig D.O."/>
            <person name="Lalanne C."/>
            <person name="Gautier V."/>
            <person name="Ament-Velasquez S.L."/>
            <person name="Kruys A."/>
            <person name="Hutchinson M.I."/>
            <person name="Powell A.J."/>
            <person name="Barry K."/>
            <person name="Miller A.N."/>
            <person name="Grigoriev I.V."/>
            <person name="Debuchy R."/>
            <person name="Gladieux P."/>
            <person name="Hiltunen Thoren M."/>
            <person name="Johannesson H."/>
        </authorList>
    </citation>
    <scope>NUCLEOTIDE SEQUENCE</scope>
    <source>
        <strain evidence="2">CBS 232.78</strain>
    </source>
</reference>
<feature type="compositionally biased region" description="Polar residues" evidence="1">
    <location>
        <begin position="346"/>
        <end position="356"/>
    </location>
</feature>
<organism evidence="2 3">
    <name type="scientific">Podospora didyma</name>
    <dbReference type="NCBI Taxonomy" id="330526"/>
    <lineage>
        <taxon>Eukaryota</taxon>
        <taxon>Fungi</taxon>
        <taxon>Dikarya</taxon>
        <taxon>Ascomycota</taxon>
        <taxon>Pezizomycotina</taxon>
        <taxon>Sordariomycetes</taxon>
        <taxon>Sordariomycetidae</taxon>
        <taxon>Sordariales</taxon>
        <taxon>Podosporaceae</taxon>
        <taxon>Podospora</taxon>
    </lineage>
</organism>
<dbReference type="InterPro" id="IPR052895">
    <property type="entry name" value="HetReg/Transcr_Mod"/>
</dbReference>
<comment type="caution">
    <text evidence="2">The sequence shown here is derived from an EMBL/GenBank/DDBJ whole genome shotgun (WGS) entry which is preliminary data.</text>
</comment>
<dbReference type="AlphaFoldDB" id="A0AAE0NTE8"/>
<reference evidence="2" key="2">
    <citation type="submission" date="2023-06" db="EMBL/GenBank/DDBJ databases">
        <authorList>
            <consortium name="Lawrence Berkeley National Laboratory"/>
            <person name="Haridas S."/>
            <person name="Hensen N."/>
            <person name="Bonometti L."/>
            <person name="Westerberg I."/>
            <person name="Brannstrom I.O."/>
            <person name="Guillou S."/>
            <person name="Cros-Aarteil S."/>
            <person name="Calhoun S."/>
            <person name="Kuo A."/>
            <person name="Mondo S."/>
            <person name="Pangilinan J."/>
            <person name="Riley R."/>
            <person name="LaButti K."/>
            <person name="Andreopoulos B."/>
            <person name="Lipzen A."/>
            <person name="Chen C."/>
            <person name="Yanf M."/>
            <person name="Daum C."/>
            <person name="Ng V."/>
            <person name="Clum A."/>
            <person name="Steindorff A."/>
            <person name="Ohm R."/>
            <person name="Martin F."/>
            <person name="Silar P."/>
            <person name="Natvig D."/>
            <person name="Lalanne C."/>
            <person name="Gautier V."/>
            <person name="Ament-velasquez S.L."/>
            <person name="Kruys A."/>
            <person name="Hutchinson M.I."/>
            <person name="Powell A.J."/>
            <person name="Barry K."/>
            <person name="Miller A.N."/>
            <person name="Grigoriev I.V."/>
            <person name="Debuchy R."/>
            <person name="Gladieux P."/>
            <person name="Thoren M.H."/>
            <person name="Johannesson H."/>
        </authorList>
    </citation>
    <scope>NUCLEOTIDE SEQUENCE</scope>
    <source>
        <strain evidence="2">CBS 232.78</strain>
    </source>
</reference>
<accession>A0AAE0NTE8</accession>
<dbReference type="Pfam" id="PF26639">
    <property type="entry name" value="Het-6_barrel"/>
    <property type="match status" value="1"/>
</dbReference>
<evidence type="ECO:0008006" key="4">
    <source>
        <dbReference type="Google" id="ProtNLM"/>
    </source>
</evidence>